<keyword evidence="1" id="KW-0479">Metal-binding</keyword>
<keyword evidence="2 4" id="KW-0863">Zinc-finger</keyword>
<dbReference type="InterPro" id="IPR018289">
    <property type="entry name" value="MULE_transposase_dom"/>
</dbReference>
<dbReference type="PANTHER" id="PTHR47718">
    <property type="entry name" value="OS01G0519700 PROTEIN"/>
    <property type="match status" value="1"/>
</dbReference>
<name>A0A6P4DVS6_ARADU</name>
<proteinExistence type="predicted"/>
<dbReference type="RefSeq" id="XP_015971718.1">
    <property type="nucleotide sequence ID" value="XM_016116232.1"/>
</dbReference>
<organism evidence="6 7">
    <name type="scientific">Arachis duranensis</name>
    <name type="common">Wild peanut</name>
    <dbReference type="NCBI Taxonomy" id="130453"/>
    <lineage>
        <taxon>Eukaryota</taxon>
        <taxon>Viridiplantae</taxon>
        <taxon>Streptophyta</taxon>
        <taxon>Embryophyta</taxon>
        <taxon>Tracheophyta</taxon>
        <taxon>Spermatophyta</taxon>
        <taxon>Magnoliopsida</taxon>
        <taxon>eudicotyledons</taxon>
        <taxon>Gunneridae</taxon>
        <taxon>Pentapetalae</taxon>
        <taxon>rosids</taxon>
        <taxon>fabids</taxon>
        <taxon>Fabales</taxon>
        <taxon>Fabaceae</taxon>
        <taxon>Papilionoideae</taxon>
        <taxon>50 kb inversion clade</taxon>
        <taxon>dalbergioids sensu lato</taxon>
        <taxon>Dalbergieae</taxon>
        <taxon>Pterocarpus clade</taxon>
        <taxon>Arachis</taxon>
    </lineage>
</organism>
<gene>
    <name evidence="7" type="primary">LOC107495140</name>
</gene>
<dbReference type="GeneID" id="107495140"/>
<evidence type="ECO:0000256" key="1">
    <source>
        <dbReference type="ARBA" id="ARBA00022723"/>
    </source>
</evidence>
<evidence type="ECO:0000313" key="6">
    <source>
        <dbReference type="Proteomes" id="UP000515211"/>
    </source>
</evidence>
<evidence type="ECO:0000256" key="4">
    <source>
        <dbReference type="PROSITE-ProRule" id="PRU00325"/>
    </source>
</evidence>
<keyword evidence="3" id="KW-0862">Zinc</keyword>
<evidence type="ECO:0000256" key="3">
    <source>
        <dbReference type="ARBA" id="ARBA00022833"/>
    </source>
</evidence>
<accession>A0A6P4DVS6</accession>
<dbReference type="SMART" id="SM00575">
    <property type="entry name" value="ZnF_PMZ"/>
    <property type="match status" value="1"/>
</dbReference>
<dbReference type="Pfam" id="PF04434">
    <property type="entry name" value="SWIM"/>
    <property type="match status" value="1"/>
</dbReference>
<evidence type="ECO:0000259" key="5">
    <source>
        <dbReference type="PROSITE" id="PS50966"/>
    </source>
</evidence>
<dbReference type="InterPro" id="IPR007527">
    <property type="entry name" value="Znf_SWIM"/>
</dbReference>
<reference evidence="6" key="1">
    <citation type="journal article" date="2016" name="Nat. Genet.">
        <title>The genome sequences of Arachis duranensis and Arachis ipaensis, the diploid ancestors of cultivated peanut.</title>
        <authorList>
            <person name="Bertioli D.J."/>
            <person name="Cannon S.B."/>
            <person name="Froenicke L."/>
            <person name="Huang G."/>
            <person name="Farmer A.D."/>
            <person name="Cannon E.K."/>
            <person name="Liu X."/>
            <person name="Gao D."/>
            <person name="Clevenger J."/>
            <person name="Dash S."/>
            <person name="Ren L."/>
            <person name="Moretzsohn M.C."/>
            <person name="Shirasawa K."/>
            <person name="Huang W."/>
            <person name="Vidigal B."/>
            <person name="Abernathy B."/>
            <person name="Chu Y."/>
            <person name="Niederhuth C.E."/>
            <person name="Umale P."/>
            <person name="Araujo A.C."/>
            <person name="Kozik A."/>
            <person name="Kim K.D."/>
            <person name="Burow M.D."/>
            <person name="Varshney R.K."/>
            <person name="Wang X."/>
            <person name="Zhang X."/>
            <person name="Barkley N."/>
            <person name="Guimaraes P.M."/>
            <person name="Isobe S."/>
            <person name="Guo B."/>
            <person name="Liao B."/>
            <person name="Stalker H.T."/>
            <person name="Schmitz R.J."/>
            <person name="Scheffler B.E."/>
            <person name="Leal-Bertioli S.C."/>
            <person name="Xun X."/>
            <person name="Jackson S.A."/>
            <person name="Michelmore R."/>
            <person name="Ozias-Akins P."/>
        </authorList>
    </citation>
    <scope>NUCLEOTIDE SEQUENCE [LARGE SCALE GENOMIC DNA]</scope>
    <source>
        <strain evidence="6">cv. V14167</strain>
    </source>
</reference>
<dbReference type="PROSITE" id="PS50966">
    <property type="entry name" value="ZF_SWIM"/>
    <property type="match status" value="1"/>
</dbReference>
<dbReference type="InterPro" id="IPR006564">
    <property type="entry name" value="Znf_PMZ"/>
</dbReference>
<dbReference type="Proteomes" id="UP000515211">
    <property type="component" value="Chromosome 6"/>
</dbReference>
<dbReference type="InterPro" id="IPR004330">
    <property type="entry name" value="FAR1_DNA_bnd_dom"/>
</dbReference>
<reference evidence="7" key="2">
    <citation type="submission" date="2025-08" db="UniProtKB">
        <authorList>
            <consortium name="RefSeq"/>
        </authorList>
    </citation>
    <scope>IDENTIFICATION</scope>
    <source>
        <tissue evidence="7">Whole plant</tissue>
    </source>
</reference>
<dbReference type="KEGG" id="adu:107495140"/>
<evidence type="ECO:0000256" key="2">
    <source>
        <dbReference type="ARBA" id="ARBA00022771"/>
    </source>
</evidence>
<sequence length="776" mass="89451">MWHTQVTSGHVNKVDEITDVMRNDELDLRHELPDYSGLSEEEIPVIGMRFDSLHLAQEFYASYAKKLGFVTKVRNTNFDKMRKDAKIPINQSLHCTREGYRESRVKAATRSNRITATKCKARMYVMLDREKECWVVSRVELRHSHSCSAEKAVYYHEYRELTMHAKCVITDNDEAGIRPNKTYLALANEVGGSSNLSFSEKNVRNYITSNLRCSDDNADFNGMMNYFVRMKEINPNFFYVIDIDDANKFRSALWVDARCRTSYEYYGDVVSFDTTYRRNRHGLLFASFVGVNHHGKSTLLGCALLGNEEIPSFEWVFTQWVRCIGTGPKGIITDQCKAMTGAIRKVLPDTIHRWCIWHIMKKTQFKLGDARYGELSAMMNHIVYNSPSSESFEVDWAAFIKEFALGQNRWLADLYANRRKCVPIFFKSEFWAGMRSTQWSESMHAFYGGYLHCKSGLVQFVHEYDNVLGNKEQKELEDDAADSKGVIPCIGSTGIERQFQQEYTSNMFRTLQLEVRKKTECVVRSTKQKGDTISIKVDEQKVFWGKPVYHTFIVQFDPLSRKSRCECNKFKSVGILCCHILAAWSYYRVDTVPSCYVLPRWSKNVIRKHTYIKSSHDVARSNESHNLFRHLCSEFYNVAQEFVACEEEAAILRATLSDAKSKLTDHRASMRSTTLDGTQNTMPTQSTCDVILHDIQGPSRVKTKGRPKVKRLGAELDKSIKKSMEKRKRKSQPDVVDLQTNNDCQGFVDNRFEDSTIWNSSDGGGFMDLLNSFRHL</sequence>
<dbReference type="Pfam" id="PF03101">
    <property type="entry name" value="FAR1"/>
    <property type="match status" value="1"/>
</dbReference>
<feature type="domain" description="SWIM-type" evidence="5">
    <location>
        <begin position="552"/>
        <end position="588"/>
    </location>
</feature>
<protein>
    <submittedName>
        <fullName evidence="7">Protein FAR1-RELATED SEQUENCE 5-like</fullName>
    </submittedName>
</protein>
<evidence type="ECO:0000313" key="7">
    <source>
        <dbReference type="RefSeq" id="XP_015971718.1"/>
    </source>
</evidence>
<dbReference type="GO" id="GO:0008270">
    <property type="term" value="F:zinc ion binding"/>
    <property type="evidence" value="ECO:0007669"/>
    <property type="project" value="UniProtKB-KW"/>
</dbReference>
<keyword evidence="6" id="KW-1185">Reference proteome</keyword>
<dbReference type="AlphaFoldDB" id="A0A6P4DVS6"/>
<dbReference type="Pfam" id="PF10551">
    <property type="entry name" value="MULE"/>
    <property type="match status" value="1"/>
</dbReference>